<comment type="subcellular location">
    <subcellularLocation>
        <location evidence="1">Cell membrane</location>
        <topology evidence="1">Multi-pass membrane protein</topology>
    </subcellularLocation>
</comment>
<evidence type="ECO:0000256" key="1">
    <source>
        <dbReference type="ARBA" id="ARBA00004651"/>
    </source>
</evidence>
<dbReference type="OrthoDB" id="12056at2157"/>
<dbReference type="STRING" id="1603555.SU86_000175"/>
<dbReference type="GO" id="GO:0005886">
    <property type="term" value="C:plasma membrane"/>
    <property type="evidence" value="ECO:0007669"/>
    <property type="project" value="UniProtKB-SubCell"/>
</dbReference>
<feature type="domain" description="Glycosyltransferase RgtA/B/C/D-like" evidence="9">
    <location>
        <begin position="59"/>
        <end position="201"/>
    </location>
</feature>
<feature type="transmembrane region" description="Helical" evidence="8">
    <location>
        <begin position="341"/>
        <end position="359"/>
    </location>
</feature>
<dbReference type="PANTHER" id="PTHR33908">
    <property type="entry name" value="MANNOSYLTRANSFERASE YKCB-RELATED"/>
    <property type="match status" value="1"/>
</dbReference>
<organism evidence="10 11">
    <name type="scientific">Candidatus Nitrosotenuis cloacae</name>
    <dbReference type="NCBI Taxonomy" id="1603555"/>
    <lineage>
        <taxon>Archaea</taxon>
        <taxon>Nitrososphaerota</taxon>
        <taxon>Candidatus Nitrosotenuis</taxon>
    </lineage>
</organism>
<evidence type="ECO:0000256" key="3">
    <source>
        <dbReference type="ARBA" id="ARBA00022676"/>
    </source>
</evidence>
<evidence type="ECO:0000256" key="7">
    <source>
        <dbReference type="ARBA" id="ARBA00023136"/>
    </source>
</evidence>
<dbReference type="EMBL" id="CP011097">
    <property type="protein sequence ID" value="AJZ75071.1"/>
    <property type="molecule type" value="Genomic_DNA"/>
</dbReference>
<evidence type="ECO:0000256" key="6">
    <source>
        <dbReference type="ARBA" id="ARBA00022989"/>
    </source>
</evidence>
<feature type="transmembrane region" description="Helical" evidence="8">
    <location>
        <begin position="366"/>
        <end position="385"/>
    </location>
</feature>
<proteinExistence type="predicted"/>
<evidence type="ECO:0000313" key="10">
    <source>
        <dbReference type="EMBL" id="AJZ75071.1"/>
    </source>
</evidence>
<feature type="transmembrane region" description="Helical" evidence="8">
    <location>
        <begin position="77"/>
        <end position="95"/>
    </location>
</feature>
<keyword evidence="11" id="KW-1185">Reference proteome</keyword>
<name>A0A3G1B520_9ARCH</name>
<dbReference type="RefSeq" id="WP_048187419.1">
    <property type="nucleotide sequence ID" value="NZ_CP011097.1"/>
</dbReference>
<protein>
    <recommendedName>
        <fullName evidence="9">Glycosyltransferase RgtA/B/C/D-like domain-containing protein</fullName>
    </recommendedName>
</protein>
<evidence type="ECO:0000259" key="9">
    <source>
        <dbReference type="Pfam" id="PF13231"/>
    </source>
</evidence>
<keyword evidence="4" id="KW-0808">Transferase</keyword>
<evidence type="ECO:0000313" key="11">
    <source>
        <dbReference type="Proteomes" id="UP000266745"/>
    </source>
</evidence>
<evidence type="ECO:0000256" key="4">
    <source>
        <dbReference type="ARBA" id="ARBA00022679"/>
    </source>
</evidence>
<feature type="transmembrane region" description="Helical" evidence="8">
    <location>
        <begin position="149"/>
        <end position="173"/>
    </location>
</feature>
<accession>A0A3G1B520</accession>
<dbReference type="PANTHER" id="PTHR33908:SF11">
    <property type="entry name" value="MEMBRANE PROTEIN"/>
    <property type="match status" value="1"/>
</dbReference>
<dbReference type="AlphaFoldDB" id="A0A3G1B520"/>
<evidence type="ECO:0000256" key="2">
    <source>
        <dbReference type="ARBA" id="ARBA00022475"/>
    </source>
</evidence>
<keyword evidence="5 8" id="KW-0812">Transmembrane</keyword>
<dbReference type="InterPro" id="IPR050297">
    <property type="entry name" value="LipidA_mod_glycosyltrf_83"/>
</dbReference>
<evidence type="ECO:0000256" key="8">
    <source>
        <dbReference type="SAM" id="Phobius"/>
    </source>
</evidence>
<feature type="transmembrane region" description="Helical" evidence="8">
    <location>
        <begin position="9"/>
        <end position="27"/>
    </location>
</feature>
<dbReference type="GO" id="GO:0016763">
    <property type="term" value="F:pentosyltransferase activity"/>
    <property type="evidence" value="ECO:0007669"/>
    <property type="project" value="TreeGrafter"/>
</dbReference>
<dbReference type="GeneID" id="24874791"/>
<dbReference type="Pfam" id="PF13231">
    <property type="entry name" value="PMT_2"/>
    <property type="match status" value="1"/>
</dbReference>
<dbReference type="KEGG" id="tah:SU86_000175"/>
<keyword evidence="6 8" id="KW-1133">Transmembrane helix</keyword>
<sequence>MWSEQLNKVGISHIILMSLVLHVFVIAQPQNFQLWDESIFLELTRNFIKMEDHTPYQLPGSYLFAGTAITIFGDNWFSWRAPSVIFGMLTLLVFYKISCRFTTEKNALFATLILSFDTIFFIHSTLFVRDVIVMFFGMLSLYLYFSKKYYLAAVVLGFSFFIKETTVFFLMFLMMFYLVKNKPWKNRFVKKKPILFLAVVSGTFLAILWMYDVSFNPVIYDPMIPTQKSVDGRDIPIAYPELRLRESRGYVHQTEVGVVTNPIQHLDIFLNSGYVSSDAYKIKNWNVVHTNYPWSWILPLTPPEKGNSLGWVNEKNLNFTEDRTRQIGKVFAIKWNGDPNVPLWVIGFWGSIVFVLYSIKKQNQSTLFVGIGMISMYVPYLLLSITGRVMFPYYFIYTVPFVSLGIVLLIDVIKQKRLRTFSNLILLGIVVWWFVLHYPLQILTL</sequence>
<feature type="transmembrane region" description="Helical" evidence="8">
    <location>
        <begin position="391"/>
        <end position="413"/>
    </location>
</feature>
<keyword evidence="7 8" id="KW-0472">Membrane</keyword>
<feature type="transmembrane region" description="Helical" evidence="8">
    <location>
        <begin position="420"/>
        <end position="440"/>
    </location>
</feature>
<keyword evidence="2" id="KW-1003">Cell membrane</keyword>
<keyword evidence="3" id="KW-0328">Glycosyltransferase</keyword>
<reference evidence="10 11" key="1">
    <citation type="journal article" date="2016" name="Sci. Rep.">
        <title>A novel ammonia-oxidizing archaeon from wastewater treatment plant: Its enrichment, physiological and genomic characteristics.</title>
        <authorList>
            <person name="Li Y."/>
            <person name="Ding K."/>
            <person name="Wen X."/>
            <person name="Zhang B."/>
            <person name="Shen B."/>
            <person name="Yang Y."/>
        </authorList>
    </citation>
    <scope>NUCLEOTIDE SEQUENCE [LARGE SCALE GENOMIC DNA]</scope>
    <source>
        <strain evidence="10 11">SAT1</strain>
    </source>
</reference>
<gene>
    <name evidence="10" type="ORF">SU86_000175</name>
</gene>
<dbReference type="GO" id="GO:0008610">
    <property type="term" value="P:lipid biosynthetic process"/>
    <property type="evidence" value="ECO:0007669"/>
    <property type="project" value="UniProtKB-ARBA"/>
</dbReference>
<evidence type="ECO:0000256" key="5">
    <source>
        <dbReference type="ARBA" id="ARBA00022692"/>
    </source>
</evidence>
<feature type="transmembrane region" description="Helical" evidence="8">
    <location>
        <begin position="194"/>
        <end position="211"/>
    </location>
</feature>
<dbReference type="Proteomes" id="UP000266745">
    <property type="component" value="Chromosome"/>
</dbReference>
<dbReference type="InterPro" id="IPR038731">
    <property type="entry name" value="RgtA/B/C-like"/>
</dbReference>